<name>A0A1D6KN63_MAIZE</name>
<sequence length="47" mass="4974">MASRAHLPGSPASIAVLILSFFQATDPNIRLGGQATSNWKIQCGLHP</sequence>
<proteinExistence type="predicted"/>
<protein>
    <submittedName>
        <fullName evidence="1">THAUMATIN-LIKE PROTEIN 1</fullName>
    </submittedName>
</protein>
<accession>A0A1D6KN63</accession>
<dbReference type="EMBL" id="CM007647">
    <property type="protein sequence ID" value="ONM04261.1"/>
    <property type="molecule type" value="Genomic_DNA"/>
</dbReference>
<dbReference type="AlphaFoldDB" id="A0A1D6KN63"/>
<gene>
    <name evidence="1" type="ORF">ZEAMMB73_Zm00001d032027</name>
</gene>
<organism evidence="1">
    <name type="scientific">Zea mays</name>
    <name type="common">Maize</name>
    <dbReference type="NCBI Taxonomy" id="4577"/>
    <lineage>
        <taxon>Eukaryota</taxon>
        <taxon>Viridiplantae</taxon>
        <taxon>Streptophyta</taxon>
        <taxon>Embryophyta</taxon>
        <taxon>Tracheophyta</taxon>
        <taxon>Spermatophyta</taxon>
        <taxon>Magnoliopsida</taxon>
        <taxon>Liliopsida</taxon>
        <taxon>Poales</taxon>
        <taxon>Poaceae</taxon>
        <taxon>PACMAD clade</taxon>
        <taxon>Panicoideae</taxon>
        <taxon>Andropogonodae</taxon>
        <taxon>Andropogoneae</taxon>
        <taxon>Tripsacinae</taxon>
        <taxon>Zea</taxon>
    </lineage>
</organism>
<evidence type="ECO:0000313" key="1">
    <source>
        <dbReference type="EMBL" id="ONM04261.1"/>
    </source>
</evidence>
<reference evidence="1" key="1">
    <citation type="submission" date="2015-12" db="EMBL/GenBank/DDBJ databases">
        <title>Update maize B73 reference genome by single molecule sequencing technologies.</title>
        <authorList>
            <consortium name="Maize Genome Sequencing Project"/>
            <person name="Ware D."/>
        </authorList>
    </citation>
    <scope>NUCLEOTIDE SEQUENCE [LARGE SCALE GENOMIC DNA]</scope>
    <source>
        <tissue evidence="1">Seedling</tissue>
    </source>
</reference>